<dbReference type="EMBL" id="CAMGYJ010000005">
    <property type="protein sequence ID" value="CAI0424365.1"/>
    <property type="molecule type" value="Genomic_DNA"/>
</dbReference>
<organism evidence="1 2">
    <name type="scientific">Linum tenue</name>
    <dbReference type="NCBI Taxonomy" id="586396"/>
    <lineage>
        <taxon>Eukaryota</taxon>
        <taxon>Viridiplantae</taxon>
        <taxon>Streptophyta</taxon>
        <taxon>Embryophyta</taxon>
        <taxon>Tracheophyta</taxon>
        <taxon>Spermatophyta</taxon>
        <taxon>Magnoliopsida</taxon>
        <taxon>eudicotyledons</taxon>
        <taxon>Gunneridae</taxon>
        <taxon>Pentapetalae</taxon>
        <taxon>rosids</taxon>
        <taxon>fabids</taxon>
        <taxon>Malpighiales</taxon>
        <taxon>Linaceae</taxon>
        <taxon>Linum</taxon>
    </lineage>
</organism>
<dbReference type="InterPro" id="IPR052779">
    <property type="entry name" value="WDR62"/>
</dbReference>
<accession>A0AAV0KSS0</accession>
<dbReference type="PANTHER" id="PTHR45589">
    <property type="entry name" value="WD REPEAT DOMAIN 62, ISOFORM G"/>
    <property type="match status" value="1"/>
</dbReference>
<comment type="caution">
    <text evidence="1">The sequence shown here is derived from an EMBL/GenBank/DDBJ whole genome shotgun (WGS) entry which is preliminary data.</text>
</comment>
<dbReference type="PANTHER" id="PTHR45589:SF1">
    <property type="entry name" value="WD REPEAT DOMAIN 62, ISOFORM G"/>
    <property type="match status" value="1"/>
</dbReference>
<dbReference type="Proteomes" id="UP001154282">
    <property type="component" value="Unassembled WGS sequence"/>
</dbReference>
<proteinExistence type="predicted"/>
<evidence type="ECO:0000313" key="1">
    <source>
        <dbReference type="EMBL" id="CAI0424365.1"/>
    </source>
</evidence>
<protein>
    <submittedName>
        <fullName evidence="1">Uncharacterized protein</fullName>
    </submittedName>
</protein>
<gene>
    <name evidence="1" type="ORF">LITE_LOCUS19919</name>
</gene>
<keyword evidence="2" id="KW-1185">Reference proteome</keyword>
<evidence type="ECO:0000313" key="2">
    <source>
        <dbReference type="Proteomes" id="UP001154282"/>
    </source>
</evidence>
<reference evidence="1" key="1">
    <citation type="submission" date="2022-08" db="EMBL/GenBank/DDBJ databases">
        <authorList>
            <person name="Gutierrez-Valencia J."/>
        </authorList>
    </citation>
    <scope>NUCLEOTIDE SEQUENCE</scope>
</reference>
<name>A0AAV0KSS0_9ROSI</name>
<sequence length="472" mass="52630">MARAFVNGLLQTKVAGDGCIFVWKLPPRMSYRILHKMKEIYAPLSPRKFELPLPSTRIMLHEEDSLTFRVDAEDKQDVFCEGVAHGRTPTFRFSISRLPKWAQSRLADSGSIQINPICSPSQSDQEQVELKFSPPLTRDGQESDHLYLEVESPLPSLDICSTKYCLSSSSSDSARITERGIEPVPQKDKAPIDGARQAGASELQSSSCNCDFLYQEDKPQFIDKITNPSEQQIATWIPEQCSVRSESQAREGIAEESAIFKQHFGSLSTATKIEGSKSKSSVRRSYSARYVVRRDNPALSQKLFATPFRYSGRNTCQDIENDGTHIHSENPLIQCPKGNLVMSSTQVYPSCFLVWNFHNHLLHGAKLNGKALLQVFHNRSQSLAQDYSTNCITEEEASDMTRESSSEQSDGLLQERLSLCIEALLKLDTAAENALHLFANGPEAEFHKGASDLLSSITKKIDAVAKLVHRGN</sequence>
<dbReference type="AlphaFoldDB" id="A0AAV0KSS0"/>